<evidence type="ECO:0000313" key="1">
    <source>
        <dbReference type="EMBL" id="KAI3935706.1"/>
    </source>
</evidence>
<sequence length="87" mass="9719">MTLRNRIPHKPYCRLWGSFHGFGVESDVIHYSKGSSNWSSLKAFYSSSMGTCIAVSLDSNQGYGKSPTHVHFCFHYTSCDGSCSILF</sequence>
<dbReference type="EMBL" id="JAJJMB010006234">
    <property type="protein sequence ID" value="KAI3935706.1"/>
    <property type="molecule type" value="Genomic_DNA"/>
</dbReference>
<organism evidence="1 2">
    <name type="scientific">Papaver atlanticum</name>
    <dbReference type="NCBI Taxonomy" id="357466"/>
    <lineage>
        <taxon>Eukaryota</taxon>
        <taxon>Viridiplantae</taxon>
        <taxon>Streptophyta</taxon>
        <taxon>Embryophyta</taxon>
        <taxon>Tracheophyta</taxon>
        <taxon>Spermatophyta</taxon>
        <taxon>Magnoliopsida</taxon>
        <taxon>Ranunculales</taxon>
        <taxon>Papaveraceae</taxon>
        <taxon>Papaveroideae</taxon>
        <taxon>Papaver</taxon>
    </lineage>
</organism>
<dbReference type="Proteomes" id="UP001202328">
    <property type="component" value="Unassembled WGS sequence"/>
</dbReference>
<dbReference type="AlphaFoldDB" id="A0AAD4T4A1"/>
<proteinExistence type="predicted"/>
<gene>
    <name evidence="1" type="ORF">MKW98_022714</name>
</gene>
<accession>A0AAD4T4A1</accession>
<reference evidence="1" key="1">
    <citation type="submission" date="2022-04" db="EMBL/GenBank/DDBJ databases">
        <title>A functionally conserved STORR gene fusion in Papaver species that diverged 16.8 million years ago.</title>
        <authorList>
            <person name="Catania T."/>
        </authorList>
    </citation>
    <scope>NUCLEOTIDE SEQUENCE</scope>
    <source>
        <strain evidence="1">S-188037</strain>
    </source>
</reference>
<name>A0AAD4T4A1_9MAGN</name>
<protein>
    <submittedName>
        <fullName evidence="1">Uncharacterized protein</fullName>
    </submittedName>
</protein>
<comment type="caution">
    <text evidence="1">The sequence shown here is derived from an EMBL/GenBank/DDBJ whole genome shotgun (WGS) entry which is preliminary data.</text>
</comment>
<keyword evidence="2" id="KW-1185">Reference proteome</keyword>
<evidence type="ECO:0000313" key="2">
    <source>
        <dbReference type="Proteomes" id="UP001202328"/>
    </source>
</evidence>